<dbReference type="AlphaFoldDB" id="A0A2M3ZD86"/>
<feature type="compositionally biased region" description="Low complexity" evidence="1">
    <location>
        <begin position="115"/>
        <end position="132"/>
    </location>
</feature>
<evidence type="ECO:0000313" key="2">
    <source>
        <dbReference type="EMBL" id="MBW26506.1"/>
    </source>
</evidence>
<organism evidence="2">
    <name type="scientific">Anopheles braziliensis</name>
    <dbReference type="NCBI Taxonomy" id="58242"/>
    <lineage>
        <taxon>Eukaryota</taxon>
        <taxon>Metazoa</taxon>
        <taxon>Ecdysozoa</taxon>
        <taxon>Arthropoda</taxon>
        <taxon>Hexapoda</taxon>
        <taxon>Insecta</taxon>
        <taxon>Pterygota</taxon>
        <taxon>Neoptera</taxon>
        <taxon>Endopterygota</taxon>
        <taxon>Diptera</taxon>
        <taxon>Nematocera</taxon>
        <taxon>Culicoidea</taxon>
        <taxon>Culicidae</taxon>
        <taxon>Anophelinae</taxon>
        <taxon>Anopheles</taxon>
    </lineage>
</organism>
<proteinExistence type="predicted"/>
<accession>A0A2M3ZD86</accession>
<dbReference type="EMBL" id="GGFM01005755">
    <property type="protein sequence ID" value="MBW26506.1"/>
    <property type="molecule type" value="Transcribed_RNA"/>
</dbReference>
<protein>
    <submittedName>
        <fullName evidence="2">Uncharacterized protein</fullName>
    </submittedName>
</protein>
<name>A0A2M3ZD86_9DIPT</name>
<feature type="compositionally biased region" description="Polar residues" evidence="1">
    <location>
        <begin position="60"/>
        <end position="79"/>
    </location>
</feature>
<sequence length="161" mass="16349">MRTASSSGGLAKTSRLGLVRPSSGYFSYSTHRKHPDSDNESVNSLSSSSASSRGSLYRVDSQSVANNVQSFATAPTVPSTAGPRHGNNIDDVNGSATEAGTKLNGATGPSFGSVTNNSSGAAATGAAPATNSKPSGLRPPSALRPPSVRSGLPRPTSYIRR</sequence>
<evidence type="ECO:0000256" key="1">
    <source>
        <dbReference type="SAM" id="MobiDB-lite"/>
    </source>
</evidence>
<feature type="compositionally biased region" description="Low complexity" evidence="1">
    <location>
        <begin position="40"/>
        <end position="55"/>
    </location>
</feature>
<feature type="region of interest" description="Disordered" evidence="1">
    <location>
        <begin position="1"/>
        <end position="161"/>
    </location>
</feature>
<reference evidence="2" key="1">
    <citation type="submission" date="2018-01" db="EMBL/GenBank/DDBJ databases">
        <title>An insight into the sialome of Amazonian anophelines.</title>
        <authorList>
            <person name="Ribeiro J.M."/>
            <person name="Scarpassa V."/>
            <person name="Calvo E."/>
        </authorList>
    </citation>
    <scope>NUCLEOTIDE SEQUENCE</scope>
    <source>
        <tissue evidence="2">Salivary glands</tissue>
    </source>
</reference>